<dbReference type="Proteomes" id="UP000245119">
    <property type="component" value="Linkage Group LG3"/>
</dbReference>
<organism evidence="1 2">
    <name type="scientific">Pomacea canaliculata</name>
    <name type="common">Golden apple snail</name>
    <dbReference type="NCBI Taxonomy" id="400727"/>
    <lineage>
        <taxon>Eukaryota</taxon>
        <taxon>Metazoa</taxon>
        <taxon>Spiralia</taxon>
        <taxon>Lophotrochozoa</taxon>
        <taxon>Mollusca</taxon>
        <taxon>Gastropoda</taxon>
        <taxon>Caenogastropoda</taxon>
        <taxon>Architaenioglossa</taxon>
        <taxon>Ampullarioidea</taxon>
        <taxon>Ampullariidae</taxon>
        <taxon>Pomacea</taxon>
    </lineage>
</organism>
<dbReference type="EMBL" id="PZQS01000003">
    <property type="protein sequence ID" value="PVD33714.1"/>
    <property type="molecule type" value="Genomic_DNA"/>
</dbReference>
<name>A0A2T7PJZ3_POMCA</name>
<reference evidence="1 2" key="1">
    <citation type="submission" date="2018-04" db="EMBL/GenBank/DDBJ databases">
        <title>The genome of golden apple snail Pomacea canaliculata provides insight into stress tolerance and invasive adaptation.</title>
        <authorList>
            <person name="Liu C."/>
            <person name="Liu B."/>
            <person name="Ren Y."/>
            <person name="Zhang Y."/>
            <person name="Wang H."/>
            <person name="Li S."/>
            <person name="Jiang F."/>
            <person name="Yin L."/>
            <person name="Zhang G."/>
            <person name="Qian W."/>
            <person name="Fan W."/>
        </authorList>
    </citation>
    <scope>NUCLEOTIDE SEQUENCE [LARGE SCALE GENOMIC DNA]</scope>
    <source>
        <strain evidence="1">SZHN2017</strain>
        <tissue evidence="1">Muscle</tissue>
    </source>
</reference>
<keyword evidence="2" id="KW-1185">Reference proteome</keyword>
<dbReference type="OrthoDB" id="6117178at2759"/>
<sequence>MSALLMVCEVRGHSFNASNTYANTSWGDINMDPPSVQPTCGWTILLSSSYPLFNMMVYNTVVDVRNGGLDFYISNISYNGATPTTTTSFKLSATFQGTFGNTVPTYLTLSWYCICAKTTTTAATTTTPSSSAISSSACVVPPNTTTTSSTAATVTGGQKGEGFLRHAGKCYLSSLEQSDLTYRMLCFYACLISNVCKGVNVEIGSPDRCTFVNPSVIDSSQLTSSDTCDFWEKLKLNAKER</sequence>
<evidence type="ECO:0000313" key="2">
    <source>
        <dbReference type="Proteomes" id="UP000245119"/>
    </source>
</evidence>
<comment type="caution">
    <text evidence="1">The sequence shown here is derived from an EMBL/GenBank/DDBJ whole genome shotgun (WGS) entry which is preliminary data.</text>
</comment>
<evidence type="ECO:0000313" key="1">
    <source>
        <dbReference type="EMBL" id="PVD33714.1"/>
    </source>
</evidence>
<gene>
    <name evidence="1" type="ORF">C0Q70_04974</name>
</gene>
<protein>
    <submittedName>
        <fullName evidence="1">Uncharacterized protein</fullName>
    </submittedName>
</protein>
<proteinExistence type="predicted"/>
<dbReference type="AlphaFoldDB" id="A0A2T7PJZ3"/>
<accession>A0A2T7PJZ3</accession>